<keyword evidence="2" id="KW-0560">Oxidoreductase</keyword>
<name>A0A7C1FMB0_9CHLR</name>
<dbReference type="InterPro" id="IPR002563">
    <property type="entry name" value="Flavin_Rdtase-like_dom"/>
</dbReference>
<dbReference type="Gene3D" id="2.30.110.10">
    <property type="entry name" value="Electron Transport, Fmn-binding Protein, Chain A"/>
    <property type="match status" value="1"/>
</dbReference>
<dbReference type="GO" id="GO:0010181">
    <property type="term" value="F:FMN binding"/>
    <property type="evidence" value="ECO:0007669"/>
    <property type="project" value="InterPro"/>
</dbReference>
<proteinExistence type="inferred from homology"/>
<dbReference type="SUPFAM" id="SSF50475">
    <property type="entry name" value="FMN-binding split barrel"/>
    <property type="match status" value="1"/>
</dbReference>
<dbReference type="PANTHER" id="PTHR30466:SF11">
    <property type="entry name" value="FLAVIN-DEPENDENT MONOOXYGENASE, REDUCTASE SUBUNIT HSAB"/>
    <property type="match status" value="1"/>
</dbReference>
<dbReference type="PANTHER" id="PTHR30466">
    <property type="entry name" value="FLAVIN REDUCTASE"/>
    <property type="match status" value="1"/>
</dbReference>
<evidence type="ECO:0000259" key="3">
    <source>
        <dbReference type="SMART" id="SM00903"/>
    </source>
</evidence>
<dbReference type="AlphaFoldDB" id="A0A7C1FMB0"/>
<gene>
    <name evidence="4" type="ORF">ENQ20_02060</name>
</gene>
<dbReference type="InterPro" id="IPR012349">
    <property type="entry name" value="Split_barrel_FMN-bd"/>
</dbReference>
<evidence type="ECO:0000256" key="2">
    <source>
        <dbReference type="ARBA" id="ARBA00023002"/>
    </source>
</evidence>
<dbReference type="GO" id="GO:0042602">
    <property type="term" value="F:riboflavin reductase (NADPH) activity"/>
    <property type="evidence" value="ECO:0007669"/>
    <property type="project" value="TreeGrafter"/>
</dbReference>
<dbReference type="SMART" id="SM00903">
    <property type="entry name" value="Flavin_Reduct"/>
    <property type="match status" value="1"/>
</dbReference>
<sequence length="172" mass="18984">MAVEIQTFKDAMARWASGVTIVTTLSAERRPVGITASSLTSVSLEPPQILICVARKLFTHQAIEQSGFFAVNILGVEHLEWGMRFAGMRPEMADRFADIDVQTALTGAPILPGTPAWLDCRVRHAYDGGDHTIFVGEVVAAGVTEGYRPLLYFNRTWRRLAEEPLQLPLSTK</sequence>
<dbReference type="EMBL" id="DSMG01000031">
    <property type="protein sequence ID" value="HDX30258.1"/>
    <property type="molecule type" value="Genomic_DNA"/>
</dbReference>
<comment type="caution">
    <text evidence="4">The sequence shown here is derived from an EMBL/GenBank/DDBJ whole genome shotgun (WGS) entry which is preliminary data.</text>
</comment>
<evidence type="ECO:0000313" key="4">
    <source>
        <dbReference type="EMBL" id="HDX30258.1"/>
    </source>
</evidence>
<feature type="domain" description="Flavin reductase like" evidence="3">
    <location>
        <begin position="12"/>
        <end position="159"/>
    </location>
</feature>
<dbReference type="InterPro" id="IPR050268">
    <property type="entry name" value="NADH-dep_flavin_reductase"/>
</dbReference>
<reference evidence="4" key="1">
    <citation type="journal article" date="2020" name="mSystems">
        <title>Genome- and Community-Level Interaction Insights into Carbon Utilization and Element Cycling Functions of Hydrothermarchaeota in Hydrothermal Sediment.</title>
        <authorList>
            <person name="Zhou Z."/>
            <person name="Liu Y."/>
            <person name="Xu W."/>
            <person name="Pan J."/>
            <person name="Luo Z.H."/>
            <person name="Li M."/>
        </authorList>
    </citation>
    <scope>NUCLEOTIDE SEQUENCE [LARGE SCALE GENOMIC DNA]</scope>
    <source>
        <strain evidence="4">SpSt-289</strain>
    </source>
</reference>
<protein>
    <submittedName>
        <fullName evidence="4">Flavin reductase</fullName>
    </submittedName>
</protein>
<dbReference type="Pfam" id="PF01613">
    <property type="entry name" value="Flavin_Reduct"/>
    <property type="match status" value="1"/>
</dbReference>
<organism evidence="4">
    <name type="scientific">Caldilinea aerophila</name>
    <dbReference type="NCBI Taxonomy" id="133453"/>
    <lineage>
        <taxon>Bacteria</taxon>
        <taxon>Bacillati</taxon>
        <taxon>Chloroflexota</taxon>
        <taxon>Caldilineae</taxon>
        <taxon>Caldilineales</taxon>
        <taxon>Caldilineaceae</taxon>
        <taxon>Caldilinea</taxon>
    </lineage>
</organism>
<evidence type="ECO:0000256" key="1">
    <source>
        <dbReference type="ARBA" id="ARBA00008898"/>
    </source>
</evidence>
<comment type="similarity">
    <text evidence="1">Belongs to the non-flavoprotein flavin reductase family.</text>
</comment>
<accession>A0A7C1FMB0</accession>